<organism evidence="8 9">
    <name type="scientific">Rickenella mellea</name>
    <dbReference type="NCBI Taxonomy" id="50990"/>
    <lineage>
        <taxon>Eukaryota</taxon>
        <taxon>Fungi</taxon>
        <taxon>Dikarya</taxon>
        <taxon>Basidiomycota</taxon>
        <taxon>Agaricomycotina</taxon>
        <taxon>Agaricomycetes</taxon>
        <taxon>Hymenochaetales</taxon>
        <taxon>Rickenellaceae</taxon>
        <taxon>Rickenella</taxon>
    </lineage>
</organism>
<sequence>MAQYNTTEVPPSSGDSLLRGKACISCRRRKLRCNGARPTCDQCLRRASPQDCEYTDKQGRTYMEVLEERIKRLQTRIHDLENPSTVAPPVRLQIPQAGTSRTRAQIINLDSDEGGTNNNDSNTESAAVTPPDTPSSPLNSMDMSYSATFWQLESPPRRQFLLAQFLKSANQLGFALKIDRFLDTITSPTLESSKARAAMLNAIYVWSLRLSGHESLLRREQAYLNGVLCPLASALDSSVPEDFVCAMQAESLLAIYFFCVGRFLEGRHHGSAAMSIAVSCRLHKIGSSRQNVIQNAGVVSVCDSYAESVIHEPVKAGEVIRAFWTVFNLNRCWSVALGSVAEFSDDWLTTTEIDTPWPLEFEDYDKEDAVIETGMQTVLKFIINQGRSVEGDRGNSFSAMRVKASALFERATRLSGKHKPDTPRSDNFLSEHKSLEATISNFTSSLPAVNSFAYMTAEKRQYSFVTHCLGHVSMIQLHNVFADSDERSYRLCLDAARSSMQAIEHLLMEDFEYLEPVVAVTWLAVSRVLMREATHMLLSPDISVMADAVGVLSEVNTTIALLEEMGWKFPLLAYHAATMKDLRDSLFTPMLPLEAPNP</sequence>
<dbReference type="InterPro" id="IPR036864">
    <property type="entry name" value="Zn2-C6_fun-type_DNA-bd_sf"/>
</dbReference>
<dbReference type="InterPro" id="IPR007219">
    <property type="entry name" value="XnlR_reg_dom"/>
</dbReference>
<keyword evidence="3" id="KW-0805">Transcription regulation</keyword>
<dbReference type="STRING" id="50990.A0A4Y7PX92"/>
<evidence type="ECO:0000256" key="4">
    <source>
        <dbReference type="ARBA" id="ARBA00023163"/>
    </source>
</evidence>
<feature type="compositionally biased region" description="Polar residues" evidence="6">
    <location>
        <begin position="114"/>
        <end position="126"/>
    </location>
</feature>
<dbReference type="Pfam" id="PF04082">
    <property type="entry name" value="Fungal_trans"/>
    <property type="match status" value="1"/>
</dbReference>
<dbReference type="Gene3D" id="4.10.240.10">
    <property type="entry name" value="Zn(2)-C6 fungal-type DNA-binding domain"/>
    <property type="match status" value="1"/>
</dbReference>
<dbReference type="InterPro" id="IPR050815">
    <property type="entry name" value="TF_fung"/>
</dbReference>
<dbReference type="Proteomes" id="UP000294933">
    <property type="component" value="Unassembled WGS sequence"/>
</dbReference>
<dbReference type="PANTHER" id="PTHR47338:SF29">
    <property type="entry name" value="ZN(2)-C6 FUNGAL-TYPE DOMAIN-CONTAINING PROTEIN"/>
    <property type="match status" value="1"/>
</dbReference>
<dbReference type="SUPFAM" id="SSF57701">
    <property type="entry name" value="Zn2/Cys6 DNA-binding domain"/>
    <property type="match status" value="1"/>
</dbReference>
<evidence type="ECO:0000256" key="3">
    <source>
        <dbReference type="ARBA" id="ARBA00023015"/>
    </source>
</evidence>
<dbReference type="InterPro" id="IPR001138">
    <property type="entry name" value="Zn2Cys6_DnaBD"/>
</dbReference>
<protein>
    <recommendedName>
        <fullName evidence="7">Zn(2)-C6 fungal-type domain-containing protein</fullName>
    </recommendedName>
</protein>
<keyword evidence="5" id="KW-0539">Nucleus</keyword>
<evidence type="ECO:0000256" key="1">
    <source>
        <dbReference type="ARBA" id="ARBA00004123"/>
    </source>
</evidence>
<dbReference type="GO" id="GO:0003677">
    <property type="term" value="F:DNA binding"/>
    <property type="evidence" value="ECO:0007669"/>
    <property type="project" value="InterPro"/>
</dbReference>
<evidence type="ECO:0000256" key="6">
    <source>
        <dbReference type="SAM" id="MobiDB-lite"/>
    </source>
</evidence>
<evidence type="ECO:0000256" key="5">
    <source>
        <dbReference type="ARBA" id="ARBA00023242"/>
    </source>
</evidence>
<dbReference type="EMBL" id="ML170191">
    <property type="protein sequence ID" value="TDL20023.1"/>
    <property type="molecule type" value="Genomic_DNA"/>
</dbReference>
<evidence type="ECO:0000313" key="9">
    <source>
        <dbReference type="Proteomes" id="UP000294933"/>
    </source>
</evidence>
<dbReference type="CDD" id="cd12148">
    <property type="entry name" value="fungal_TF_MHR"/>
    <property type="match status" value="1"/>
</dbReference>
<dbReference type="Pfam" id="PF00172">
    <property type="entry name" value="Zn_clus"/>
    <property type="match status" value="1"/>
</dbReference>
<dbReference type="PROSITE" id="PS00463">
    <property type="entry name" value="ZN2_CY6_FUNGAL_1"/>
    <property type="match status" value="1"/>
</dbReference>
<reference evidence="8 9" key="1">
    <citation type="submission" date="2018-06" db="EMBL/GenBank/DDBJ databases">
        <title>A transcriptomic atlas of mushroom development highlights an independent origin of complex multicellularity.</title>
        <authorList>
            <consortium name="DOE Joint Genome Institute"/>
            <person name="Krizsan K."/>
            <person name="Almasi E."/>
            <person name="Merenyi Z."/>
            <person name="Sahu N."/>
            <person name="Viragh M."/>
            <person name="Koszo T."/>
            <person name="Mondo S."/>
            <person name="Kiss B."/>
            <person name="Balint B."/>
            <person name="Kues U."/>
            <person name="Barry K."/>
            <person name="Hegedus J.C."/>
            <person name="Henrissat B."/>
            <person name="Johnson J."/>
            <person name="Lipzen A."/>
            <person name="Ohm R."/>
            <person name="Nagy I."/>
            <person name="Pangilinan J."/>
            <person name="Yan J."/>
            <person name="Xiong Y."/>
            <person name="Grigoriev I.V."/>
            <person name="Hibbett D.S."/>
            <person name="Nagy L.G."/>
        </authorList>
    </citation>
    <scope>NUCLEOTIDE SEQUENCE [LARGE SCALE GENOMIC DNA]</scope>
    <source>
        <strain evidence="8 9">SZMC22713</strain>
    </source>
</reference>
<dbReference type="PANTHER" id="PTHR47338">
    <property type="entry name" value="ZN(II)2CYS6 TRANSCRIPTION FACTOR (EUROFUNG)-RELATED"/>
    <property type="match status" value="1"/>
</dbReference>
<dbReference type="VEuPathDB" id="FungiDB:BD410DRAFT_791397"/>
<keyword evidence="2" id="KW-0479">Metal-binding</keyword>
<dbReference type="SMART" id="SM00066">
    <property type="entry name" value="GAL4"/>
    <property type="match status" value="1"/>
</dbReference>
<dbReference type="PROSITE" id="PS50048">
    <property type="entry name" value="ZN2_CY6_FUNGAL_2"/>
    <property type="match status" value="1"/>
</dbReference>
<feature type="region of interest" description="Disordered" evidence="6">
    <location>
        <begin position="109"/>
        <end position="138"/>
    </location>
</feature>
<dbReference type="GO" id="GO:0008270">
    <property type="term" value="F:zinc ion binding"/>
    <property type="evidence" value="ECO:0007669"/>
    <property type="project" value="InterPro"/>
</dbReference>
<evidence type="ECO:0000313" key="8">
    <source>
        <dbReference type="EMBL" id="TDL20023.1"/>
    </source>
</evidence>
<comment type="subcellular location">
    <subcellularLocation>
        <location evidence="1">Nucleus</location>
    </subcellularLocation>
</comment>
<dbReference type="CDD" id="cd00067">
    <property type="entry name" value="GAL4"/>
    <property type="match status" value="1"/>
</dbReference>
<gene>
    <name evidence="8" type="ORF">BD410DRAFT_791397</name>
</gene>
<keyword evidence="9" id="KW-1185">Reference proteome</keyword>
<dbReference type="OrthoDB" id="2309723at2759"/>
<dbReference type="GO" id="GO:0006351">
    <property type="term" value="P:DNA-templated transcription"/>
    <property type="evidence" value="ECO:0007669"/>
    <property type="project" value="InterPro"/>
</dbReference>
<evidence type="ECO:0000256" key="2">
    <source>
        <dbReference type="ARBA" id="ARBA00022723"/>
    </source>
</evidence>
<dbReference type="AlphaFoldDB" id="A0A4Y7PX92"/>
<dbReference type="GO" id="GO:0005634">
    <property type="term" value="C:nucleus"/>
    <property type="evidence" value="ECO:0007669"/>
    <property type="project" value="UniProtKB-SubCell"/>
</dbReference>
<evidence type="ECO:0000259" key="7">
    <source>
        <dbReference type="PROSITE" id="PS50048"/>
    </source>
</evidence>
<dbReference type="GO" id="GO:0000981">
    <property type="term" value="F:DNA-binding transcription factor activity, RNA polymerase II-specific"/>
    <property type="evidence" value="ECO:0007669"/>
    <property type="project" value="InterPro"/>
</dbReference>
<keyword evidence="4" id="KW-0804">Transcription</keyword>
<name>A0A4Y7PX92_9AGAM</name>
<proteinExistence type="predicted"/>
<accession>A0A4Y7PX92</accession>
<feature type="domain" description="Zn(2)-C6 fungal-type" evidence="7">
    <location>
        <begin position="22"/>
        <end position="54"/>
    </location>
</feature>